<sequence length="306" mass="33127">MAVDRSWTELSHNPRKVTLPHFDPTLAPGAGVTSAYCHGKALKLLAQLHLGSSECQASAAVYFCWEQSGFGCSPQHSNLPHPPLAPSPSRGIEGAARAAQASLLSHEQCGETLLALPGLQMNVRHHQSLLTNAEEIVAARISWVVLYEVLGSSLCPGTLGLPVPDALGAGAGGVAITVATAKSLVRKVKMQEPELVAKALRAVLHAFKNGVCLSELQNEYRSLTNELIPFRHLGYDTLEGYLKSIPGVVRMEENKMGEWHKTHWDTSYQWCALEAGAQELLSNMFMSGLDNGTEIILSKSVDDRRD</sequence>
<protein>
    <recommendedName>
        <fullName evidence="2">HTH OST-type domain-containing protein</fullName>
    </recommendedName>
</protein>
<name>A0ABQ9DUT3_9PASS</name>
<dbReference type="Pfam" id="PF12872">
    <property type="entry name" value="OST-HTH"/>
    <property type="match status" value="1"/>
</dbReference>
<dbReference type="PROSITE" id="PS51644">
    <property type="entry name" value="HTH_OST"/>
    <property type="match status" value="1"/>
</dbReference>
<evidence type="ECO:0000256" key="1">
    <source>
        <dbReference type="ARBA" id="ARBA00022782"/>
    </source>
</evidence>
<dbReference type="InterPro" id="IPR041966">
    <property type="entry name" value="LOTUS-like"/>
</dbReference>
<dbReference type="Gene3D" id="3.30.420.610">
    <property type="entry name" value="LOTUS domain-like"/>
    <property type="match status" value="1"/>
</dbReference>
<dbReference type="InterPro" id="IPR025605">
    <property type="entry name" value="OST-HTH/LOTUS_dom"/>
</dbReference>
<reference evidence="3" key="1">
    <citation type="submission" date="2019-10" db="EMBL/GenBank/DDBJ databases">
        <authorList>
            <person name="Soares A.E.R."/>
            <person name="Aleixo A."/>
            <person name="Schneider P."/>
            <person name="Miyaki C.Y."/>
            <person name="Schneider M.P."/>
            <person name="Mello C."/>
            <person name="Vasconcelos A.T.R."/>
        </authorList>
    </citation>
    <scope>NUCLEOTIDE SEQUENCE</scope>
    <source>
        <tissue evidence="3">Muscle</tissue>
    </source>
</reference>
<evidence type="ECO:0000313" key="4">
    <source>
        <dbReference type="Proteomes" id="UP001145742"/>
    </source>
</evidence>
<keyword evidence="1" id="KW-0221">Differentiation</keyword>
<keyword evidence="4" id="KW-1185">Reference proteome</keyword>
<gene>
    <name evidence="3" type="ORF">WISP_02173</name>
</gene>
<accession>A0ABQ9DUT3</accession>
<organism evidence="3 4">
    <name type="scientific">Willisornis vidua</name>
    <name type="common">Xingu scale-backed antbird</name>
    <dbReference type="NCBI Taxonomy" id="1566151"/>
    <lineage>
        <taxon>Eukaryota</taxon>
        <taxon>Metazoa</taxon>
        <taxon>Chordata</taxon>
        <taxon>Craniata</taxon>
        <taxon>Vertebrata</taxon>
        <taxon>Euteleostomi</taxon>
        <taxon>Archelosauria</taxon>
        <taxon>Archosauria</taxon>
        <taxon>Dinosauria</taxon>
        <taxon>Saurischia</taxon>
        <taxon>Theropoda</taxon>
        <taxon>Coelurosauria</taxon>
        <taxon>Aves</taxon>
        <taxon>Neognathae</taxon>
        <taxon>Neoaves</taxon>
        <taxon>Telluraves</taxon>
        <taxon>Australaves</taxon>
        <taxon>Passeriformes</taxon>
        <taxon>Thamnophilidae</taxon>
        <taxon>Willisornis</taxon>
    </lineage>
</organism>
<dbReference type="EMBL" id="WHWB01031600">
    <property type="protein sequence ID" value="KAJ7428025.1"/>
    <property type="molecule type" value="Genomic_DNA"/>
</dbReference>
<dbReference type="Proteomes" id="UP001145742">
    <property type="component" value="Unassembled WGS sequence"/>
</dbReference>
<evidence type="ECO:0000259" key="2">
    <source>
        <dbReference type="PROSITE" id="PS51644"/>
    </source>
</evidence>
<evidence type="ECO:0000313" key="3">
    <source>
        <dbReference type="EMBL" id="KAJ7428025.1"/>
    </source>
</evidence>
<comment type="caution">
    <text evidence="3">The sequence shown here is derived from an EMBL/GenBank/DDBJ whole genome shotgun (WGS) entry which is preliminary data.</text>
</comment>
<proteinExistence type="predicted"/>
<feature type="domain" description="HTH OST-type" evidence="2">
    <location>
        <begin position="192"/>
        <end position="265"/>
    </location>
</feature>